<dbReference type="InterPro" id="IPR051533">
    <property type="entry name" value="WaaL-like"/>
</dbReference>
<feature type="domain" description="O-antigen ligase-related" evidence="6">
    <location>
        <begin position="230"/>
        <end position="432"/>
    </location>
</feature>
<feature type="transmembrane region" description="Helical" evidence="5">
    <location>
        <begin position="218"/>
        <end position="236"/>
    </location>
</feature>
<gene>
    <name evidence="7" type="ORF">ACFPYJ_27725</name>
</gene>
<evidence type="ECO:0000259" key="6">
    <source>
        <dbReference type="Pfam" id="PF04932"/>
    </source>
</evidence>
<evidence type="ECO:0000256" key="3">
    <source>
        <dbReference type="ARBA" id="ARBA00022989"/>
    </source>
</evidence>
<feature type="transmembrane region" description="Helical" evidence="5">
    <location>
        <begin position="43"/>
        <end position="63"/>
    </location>
</feature>
<organism evidence="7 8">
    <name type="scientific">Paenibacillus solisilvae</name>
    <dbReference type="NCBI Taxonomy" id="2486751"/>
    <lineage>
        <taxon>Bacteria</taxon>
        <taxon>Bacillati</taxon>
        <taxon>Bacillota</taxon>
        <taxon>Bacilli</taxon>
        <taxon>Bacillales</taxon>
        <taxon>Paenibacillaceae</taxon>
        <taxon>Paenibacillus</taxon>
    </lineage>
</organism>
<feature type="transmembrane region" description="Helical" evidence="5">
    <location>
        <begin position="116"/>
        <end position="134"/>
    </location>
</feature>
<comment type="subcellular location">
    <subcellularLocation>
        <location evidence="1">Membrane</location>
        <topology evidence="1">Multi-pass membrane protein</topology>
    </subcellularLocation>
</comment>
<evidence type="ECO:0000256" key="1">
    <source>
        <dbReference type="ARBA" id="ARBA00004141"/>
    </source>
</evidence>
<keyword evidence="8" id="KW-1185">Reference proteome</keyword>
<feature type="transmembrane region" description="Helical" evidence="5">
    <location>
        <begin position="419"/>
        <end position="437"/>
    </location>
</feature>
<evidence type="ECO:0000313" key="7">
    <source>
        <dbReference type="EMBL" id="MFC5652824.1"/>
    </source>
</evidence>
<feature type="transmembrane region" description="Helical" evidence="5">
    <location>
        <begin position="84"/>
        <end position="104"/>
    </location>
</feature>
<evidence type="ECO:0000256" key="2">
    <source>
        <dbReference type="ARBA" id="ARBA00022692"/>
    </source>
</evidence>
<evidence type="ECO:0000313" key="8">
    <source>
        <dbReference type="Proteomes" id="UP001596047"/>
    </source>
</evidence>
<protein>
    <submittedName>
        <fullName evidence="7">O-antigen ligase family protein</fullName>
    </submittedName>
</protein>
<dbReference type="SUPFAM" id="SSF48452">
    <property type="entry name" value="TPR-like"/>
    <property type="match status" value="1"/>
</dbReference>
<proteinExistence type="predicted"/>
<dbReference type="PANTHER" id="PTHR37422:SF13">
    <property type="entry name" value="LIPOPOLYSACCHARIDE BIOSYNTHESIS PROTEIN PA4999-RELATED"/>
    <property type="match status" value="1"/>
</dbReference>
<feature type="transmembrane region" description="Helical" evidence="5">
    <location>
        <begin position="468"/>
        <end position="485"/>
    </location>
</feature>
<keyword evidence="3 5" id="KW-1133">Transmembrane helix</keyword>
<dbReference type="EMBL" id="JBHSOW010000106">
    <property type="protein sequence ID" value="MFC5652824.1"/>
    <property type="molecule type" value="Genomic_DNA"/>
</dbReference>
<accession>A0ABW0W6X9</accession>
<keyword evidence="4 5" id="KW-0472">Membrane</keyword>
<dbReference type="GO" id="GO:0016874">
    <property type="term" value="F:ligase activity"/>
    <property type="evidence" value="ECO:0007669"/>
    <property type="project" value="UniProtKB-KW"/>
</dbReference>
<keyword evidence="2 5" id="KW-0812">Transmembrane</keyword>
<dbReference type="Proteomes" id="UP001596047">
    <property type="component" value="Unassembled WGS sequence"/>
</dbReference>
<evidence type="ECO:0000256" key="5">
    <source>
        <dbReference type="SAM" id="Phobius"/>
    </source>
</evidence>
<dbReference type="RefSeq" id="WP_379191477.1">
    <property type="nucleotide sequence ID" value="NZ_JBHSOW010000106.1"/>
</dbReference>
<keyword evidence="7" id="KW-0436">Ligase</keyword>
<sequence length="701" mass="77303">MSPKKLKSSLGLGIAALLTALALGCSAFVYGMFFDENFYRLEGIILFAVLLLIAIKIVDFCLSRLAVTSPFASLGLADIRMPRFTGPVLGLVLIAILYLSSLLHEPASVQSTIKEAIRWSVYAAYMWLIALAFGSESSRIWLSAALQAAGAFVIWGALAGWMGWISFPGIVMITGDPRLSAVGARLSGFVQYPNFLGAAMSAYLVWFWLLLVRTRSNAAFWFAAMQTVPAMLVVLLTESRGAWLAAALSWMIALALVSKAERSSWLLYSGWTLLAAGTAYRFVVRAGAHSGNSFSISNKLLVGAVFLLALMIAALAGYALLRRLITRETGNRRLGYYAWSGGAAAIMFTLLLLPADIHGRVGSHFQTAAARKLFYTDALMLIKKNPLLGHGGDSWRMQFTQIQTQPYVGTEVHSGYLDLLLDVGIIGCLLFLLVLALMAGRVWLYDRAGLLPVIALLAHASIDFDMSYGYYWLLLLSWVVLYSRADGAKEDNRQERLLRQRFPINQAAAVLLAAAVFTVSGLYSWRFDRSVQYRESALAASGTARAAALRAALETNPYWSRIRIELAKLAPPQERAALLAAGLRYEPQSVPLLWELGSNEAELGRWAQAADCMRAALRLDRFNRDKQSVAVVTMTRLAQQLRADKQQSAARQAAEQAVAFYQAYEAQTHYIKINGREFYVTQAAKEAEEESQMIFMNLLRP</sequence>
<feature type="transmembrane region" description="Helical" evidence="5">
    <location>
        <begin position="146"/>
        <end position="172"/>
    </location>
</feature>
<dbReference type="InterPro" id="IPR007016">
    <property type="entry name" value="O-antigen_ligase-rel_domated"/>
</dbReference>
<dbReference type="PANTHER" id="PTHR37422">
    <property type="entry name" value="TEICHURONIC ACID BIOSYNTHESIS PROTEIN TUAE"/>
    <property type="match status" value="1"/>
</dbReference>
<reference evidence="8" key="1">
    <citation type="journal article" date="2019" name="Int. J. Syst. Evol. Microbiol.">
        <title>The Global Catalogue of Microorganisms (GCM) 10K type strain sequencing project: providing services to taxonomists for standard genome sequencing and annotation.</title>
        <authorList>
            <consortium name="The Broad Institute Genomics Platform"/>
            <consortium name="The Broad Institute Genome Sequencing Center for Infectious Disease"/>
            <person name="Wu L."/>
            <person name="Ma J."/>
        </authorList>
    </citation>
    <scope>NUCLEOTIDE SEQUENCE [LARGE SCALE GENOMIC DNA]</scope>
    <source>
        <strain evidence="8">CGMCC 1.3240</strain>
    </source>
</reference>
<feature type="transmembrane region" description="Helical" evidence="5">
    <location>
        <begin position="506"/>
        <end position="525"/>
    </location>
</feature>
<dbReference type="Pfam" id="PF04932">
    <property type="entry name" value="Wzy_C"/>
    <property type="match status" value="1"/>
</dbReference>
<dbReference type="PROSITE" id="PS51257">
    <property type="entry name" value="PROKAR_LIPOPROTEIN"/>
    <property type="match status" value="1"/>
</dbReference>
<feature type="transmembrane region" description="Helical" evidence="5">
    <location>
        <begin position="265"/>
        <end position="288"/>
    </location>
</feature>
<dbReference type="InterPro" id="IPR011990">
    <property type="entry name" value="TPR-like_helical_dom_sf"/>
</dbReference>
<evidence type="ECO:0000256" key="4">
    <source>
        <dbReference type="ARBA" id="ARBA00023136"/>
    </source>
</evidence>
<feature type="transmembrane region" description="Helical" evidence="5">
    <location>
        <begin position="333"/>
        <end position="353"/>
    </location>
</feature>
<feature type="transmembrane region" description="Helical" evidence="5">
    <location>
        <begin position="300"/>
        <end position="321"/>
    </location>
</feature>
<comment type="caution">
    <text evidence="7">The sequence shown here is derived from an EMBL/GenBank/DDBJ whole genome shotgun (WGS) entry which is preliminary data.</text>
</comment>
<feature type="transmembrane region" description="Helical" evidence="5">
    <location>
        <begin position="242"/>
        <end position="258"/>
    </location>
</feature>
<feature type="transmembrane region" description="Helical" evidence="5">
    <location>
        <begin position="192"/>
        <end position="211"/>
    </location>
</feature>
<name>A0ABW0W6X9_9BACL</name>